<keyword evidence="4" id="KW-0255">Endonuclease</keyword>
<proteinExistence type="predicted"/>
<dbReference type="EMBL" id="SMOL01000458">
    <property type="protein sequence ID" value="KAB2612816.1"/>
    <property type="molecule type" value="Genomic_DNA"/>
</dbReference>
<protein>
    <submittedName>
        <fullName evidence="9">ATP-dependent RNA helicase ddx18</fullName>
    </submittedName>
</protein>
<evidence type="ECO:0000256" key="1">
    <source>
        <dbReference type="ARBA" id="ARBA00022679"/>
    </source>
</evidence>
<dbReference type="Proteomes" id="UP000327157">
    <property type="component" value="Chromosome 9"/>
</dbReference>
<evidence type="ECO:0000256" key="6">
    <source>
        <dbReference type="SAM" id="MobiDB-lite"/>
    </source>
</evidence>
<dbReference type="OrthoDB" id="1166716at2759"/>
<organism evidence="9 10">
    <name type="scientific">Pyrus ussuriensis x Pyrus communis</name>
    <dbReference type="NCBI Taxonomy" id="2448454"/>
    <lineage>
        <taxon>Eukaryota</taxon>
        <taxon>Viridiplantae</taxon>
        <taxon>Streptophyta</taxon>
        <taxon>Embryophyta</taxon>
        <taxon>Tracheophyta</taxon>
        <taxon>Spermatophyta</taxon>
        <taxon>Magnoliopsida</taxon>
        <taxon>eudicotyledons</taxon>
        <taxon>Gunneridae</taxon>
        <taxon>Pentapetalae</taxon>
        <taxon>rosids</taxon>
        <taxon>fabids</taxon>
        <taxon>Rosales</taxon>
        <taxon>Rosaceae</taxon>
        <taxon>Amygdaloideae</taxon>
        <taxon>Maleae</taxon>
        <taxon>Pyrus</taxon>
    </lineage>
</organism>
<dbReference type="GO" id="GO:0004519">
    <property type="term" value="F:endonuclease activity"/>
    <property type="evidence" value="ECO:0007669"/>
    <property type="project" value="UniProtKB-KW"/>
</dbReference>
<dbReference type="Pfam" id="PF08284">
    <property type="entry name" value="RVP_2"/>
    <property type="match status" value="1"/>
</dbReference>
<accession>A0A5N5GBL4</accession>
<evidence type="ECO:0000259" key="7">
    <source>
        <dbReference type="Pfam" id="PF00078"/>
    </source>
</evidence>
<dbReference type="InterPro" id="IPR041577">
    <property type="entry name" value="RT_RNaseH_2"/>
</dbReference>
<keyword evidence="9" id="KW-0547">Nucleotide-binding</keyword>
<dbReference type="InterPro" id="IPR050951">
    <property type="entry name" value="Retrovirus_Pol_polyprotein"/>
</dbReference>
<sequence>MQTPLLVLLDPTLHKDDSTEFHDCQKENTTVEETSCHMLKLFFILGSISSKPITILIDFGAAYNLLNPHITEQLPLPMESINPVKFTTTSRDRYSSKRVTDMTLKLQDYTMHDSFLLLDVPGCDLILGAEWLESLGFIGLIPSTSLFPTYHTMDHLLDNPYSLLASIAPTDTTLTPPTNIHPTFISLIHQYKHIFANPLGLPPKRSIDHKIPLLPHTNPINVYLYRYPHYQKAEIEKQVREFLNSGVIRPSLSPFSSPILLVKKKDEIWHLCIDYQALNAATIKDCFPIPVVDEVLDDLIVTTIFLKLDLRSGYHQIQMSTEDIANTTFCTHDGHYEFTVMPFGLSNAPATFQSLMKSIFHSYLQNFVLVFFDDIMVYKPFHSYSLFLFGDNFRDFAIIDWPRPASLKGLRGFLGLTGYYWKFVKHYGLLAKPLTNMLKQGSFSWSPDSIKAFEALKHVLSTTPVLAVPDFSKQFVIEIDALSSGIRAVLSQDGHPITYLSKTLTLGLSTYDKEMLAIVFAMQHWCPYLLGLSNCKFRYAYLVCIFLTLKEWEWPKSARRPDIFPQFSPMKTPLPPPLPADKKTKKRKKRKRRKKGMKIQTKKPQKTQGSSRYASNQSLWSIFHLYVLLPCAFQSFAK</sequence>
<keyword evidence="3" id="KW-0540">Nuclease</keyword>
<keyword evidence="1" id="KW-0808">Transferase</keyword>
<feature type="region of interest" description="Disordered" evidence="6">
    <location>
        <begin position="565"/>
        <end position="612"/>
    </location>
</feature>
<dbReference type="GO" id="GO:0004386">
    <property type="term" value="F:helicase activity"/>
    <property type="evidence" value="ECO:0007669"/>
    <property type="project" value="UniProtKB-KW"/>
</dbReference>
<evidence type="ECO:0000256" key="4">
    <source>
        <dbReference type="ARBA" id="ARBA00022759"/>
    </source>
</evidence>
<dbReference type="PANTHER" id="PTHR37984">
    <property type="entry name" value="PROTEIN CBG26694"/>
    <property type="match status" value="1"/>
</dbReference>
<evidence type="ECO:0000259" key="8">
    <source>
        <dbReference type="Pfam" id="PF17919"/>
    </source>
</evidence>
<dbReference type="Gene3D" id="3.10.10.10">
    <property type="entry name" value="HIV Type 1 Reverse Transcriptase, subunit A, domain 1"/>
    <property type="match status" value="1"/>
</dbReference>
<dbReference type="GO" id="GO:0016779">
    <property type="term" value="F:nucleotidyltransferase activity"/>
    <property type="evidence" value="ECO:0007669"/>
    <property type="project" value="UniProtKB-KW"/>
</dbReference>
<dbReference type="Pfam" id="PF17919">
    <property type="entry name" value="RT_RNaseH_2"/>
    <property type="match status" value="1"/>
</dbReference>
<keyword evidence="9" id="KW-0347">Helicase</keyword>
<dbReference type="PANTHER" id="PTHR37984:SF5">
    <property type="entry name" value="PROTEIN NYNRIN-LIKE"/>
    <property type="match status" value="1"/>
</dbReference>
<name>A0A5N5GBL4_9ROSA</name>
<dbReference type="FunFam" id="3.30.70.270:FF:000020">
    <property type="entry name" value="Transposon Tf2-6 polyprotein-like Protein"/>
    <property type="match status" value="1"/>
</dbReference>
<dbReference type="CDD" id="cd01647">
    <property type="entry name" value="RT_LTR"/>
    <property type="match status" value="1"/>
</dbReference>
<reference evidence="9 10" key="1">
    <citation type="submission" date="2019-09" db="EMBL/GenBank/DDBJ databases">
        <authorList>
            <person name="Ou C."/>
        </authorList>
    </citation>
    <scope>NUCLEOTIDE SEQUENCE [LARGE SCALE GENOMIC DNA]</scope>
    <source>
        <strain evidence="9">S2</strain>
        <tissue evidence="9">Leaf</tissue>
    </source>
</reference>
<keyword evidence="10" id="KW-1185">Reference proteome</keyword>
<reference evidence="9 10" key="3">
    <citation type="submission" date="2019-11" db="EMBL/GenBank/DDBJ databases">
        <title>A de novo genome assembly of a pear dwarfing rootstock.</title>
        <authorList>
            <person name="Wang F."/>
            <person name="Wang J."/>
            <person name="Li S."/>
            <person name="Zhang Y."/>
            <person name="Fang M."/>
            <person name="Ma L."/>
            <person name="Zhao Y."/>
            <person name="Jiang S."/>
        </authorList>
    </citation>
    <scope>NUCLEOTIDE SEQUENCE [LARGE SCALE GENOMIC DNA]</scope>
    <source>
        <strain evidence="9">S2</strain>
        <tissue evidence="9">Leaf</tissue>
    </source>
</reference>
<dbReference type="InterPro" id="IPR043502">
    <property type="entry name" value="DNA/RNA_pol_sf"/>
</dbReference>
<comment type="caution">
    <text evidence="9">The sequence shown here is derived from an EMBL/GenBank/DDBJ whole genome shotgun (WGS) entry which is preliminary data.</text>
</comment>
<dbReference type="SUPFAM" id="SSF50630">
    <property type="entry name" value="Acid proteases"/>
    <property type="match status" value="1"/>
</dbReference>
<dbReference type="InterPro" id="IPR043128">
    <property type="entry name" value="Rev_trsase/Diguanyl_cyclase"/>
</dbReference>
<evidence type="ECO:0000313" key="10">
    <source>
        <dbReference type="Proteomes" id="UP000327157"/>
    </source>
</evidence>
<keyword evidence="5" id="KW-0511">Multifunctional enzyme</keyword>
<evidence type="ECO:0000256" key="2">
    <source>
        <dbReference type="ARBA" id="ARBA00022695"/>
    </source>
</evidence>
<dbReference type="InterPro" id="IPR000477">
    <property type="entry name" value="RT_dom"/>
</dbReference>
<keyword evidence="4" id="KW-0378">Hydrolase</keyword>
<reference evidence="10" key="2">
    <citation type="submission" date="2019-10" db="EMBL/GenBank/DDBJ databases">
        <title>A de novo genome assembly of a pear dwarfing rootstock.</title>
        <authorList>
            <person name="Wang F."/>
            <person name="Wang J."/>
            <person name="Li S."/>
            <person name="Zhang Y."/>
            <person name="Fang M."/>
            <person name="Ma L."/>
            <person name="Zhao Y."/>
            <person name="Jiang S."/>
        </authorList>
    </citation>
    <scope>NUCLEOTIDE SEQUENCE [LARGE SCALE GENOMIC DNA]</scope>
</reference>
<evidence type="ECO:0000256" key="5">
    <source>
        <dbReference type="ARBA" id="ARBA00023268"/>
    </source>
</evidence>
<feature type="compositionally biased region" description="Basic residues" evidence="6">
    <location>
        <begin position="583"/>
        <end position="605"/>
    </location>
</feature>
<feature type="domain" description="Reverse transcriptase" evidence="7">
    <location>
        <begin position="262"/>
        <end position="378"/>
    </location>
</feature>
<dbReference type="AlphaFoldDB" id="A0A5N5GBL4"/>
<keyword evidence="9" id="KW-0067">ATP-binding</keyword>
<dbReference type="InterPro" id="IPR021109">
    <property type="entry name" value="Peptidase_aspartic_dom_sf"/>
</dbReference>
<feature type="domain" description="Reverse transcriptase/retrotransposon-derived protein RNase H-like" evidence="8">
    <location>
        <begin position="445"/>
        <end position="531"/>
    </location>
</feature>
<dbReference type="SUPFAM" id="SSF56672">
    <property type="entry name" value="DNA/RNA polymerases"/>
    <property type="match status" value="1"/>
</dbReference>
<evidence type="ECO:0000256" key="3">
    <source>
        <dbReference type="ARBA" id="ARBA00022722"/>
    </source>
</evidence>
<dbReference type="CDD" id="cd00303">
    <property type="entry name" value="retropepsin_like"/>
    <property type="match status" value="1"/>
</dbReference>
<gene>
    <name evidence="9" type="ORF">D8674_035132</name>
</gene>
<dbReference type="Gene3D" id="3.30.70.270">
    <property type="match status" value="2"/>
</dbReference>
<dbReference type="Pfam" id="PF00078">
    <property type="entry name" value="RVT_1"/>
    <property type="match status" value="1"/>
</dbReference>
<keyword evidence="2" id="KW-0548">Nucleotidyltransferase</keyword>
<evidence type="ECO:0000313" key="9">
    <source>
        <dbReference type="EMBL" id="KAB2612816.1"/>
    </source>
</evidence>
<dbReference type="Gene3D" id="2.40.70.10">
    <property type="entry name" value="Acid Proteases"/>
    <property type="match status" value="1"/>
</dbReference>